<feature type="compositionally biased region" description="Low complexity" evidence="1">
    <location>
        <begin position="446"/>
        <end position="464"/>
    </location>
</feature>
<protein>
    <submittedName>
        <fullName evidence="2">Uncharacterized protein</fullName>
    </submittedName>
</protein>
<dbReference type="AlphaFoldDB" id="A0AAV5ULM7"/>
<feature type="region of interest" description="Disordered" evidence="1">
    <location>
        <begin position="444"/>
        <end position="505"/>
    </location>
</feature>
<feature type="compositionally biased region" description="Low complexity" evidence="1">
    <location>
        <begin position="33"/>
        <end position="56"/>
    </location>
</feature>
<evidence type="ECO:0000256" key="1">
    <source>
        <dbReference type="SAM" id="MobiDB-lite"/>
    </source>
</evidence>
<dbReference type="EMBL" id="BTSX01000006">
    <property type="protein sequence ID" value="GMT07326.1"/>
    <property type="molecule type" value="Genomic_DNA"/>
</dbReference>
<reference evidence="2" key="1">
    <citation type="submission" date="2023-10" db="EMBL/GenBank/DDBJ databases">
        <title>Genome assembly of Pristionchus species.</title>
        <authorList>
            <person name="Yoshida K."/>
            <person name="Sommer R.J."/>
        </authorList>
    </citation>
    <scope>NUCLEOTIDE SEQUENCE</scope>
    <source>
        <strain evidence="2">RS0144</strain>
    </source>
</reference>
<comment type="caution">
    <text evidence="2">The sequence shown here is derived from an EMBL/GenBank/DDBJ whole genome shotgun (WGS) entry which is preliminary data.</text>
</comment>
<organism evidence="2 3">
    <name type="scientific">Pristionchus entomophagus</name>
    <dbReference type="NCBI Taxonomy" id="358040"/>
    <lineage>
        <taxon>Eukaryota</taxon>
        <taxon>Metazoa</taxon>
        <taxon>Ecdysozoa</taxon>
        <taxon>Nematoda</taxon>
        <taxon>Chromadorea</taxon>
        <taxon>Rhabditida</taxon>
        <taxon>Rhabditina</taxon>
        <taxon>Diplogasteromorpha</taxon>
        <taxon>Diplogasteroidea</taxon>
        <taxon>Neodiplogasteridae</taxon>
        <taxon>Pristionchus</taxon>
    </lineage>
</organism>
<feature type="region of interest" description="Disordered" evidence="1">
    <location>
        <begin position="32"/>
        <end position="82"/>
    </location>
</feature>
<feature type="region of interest" description="Disordered" evidence="1">
    <location>
        <begin position="119"/>
        <end position="166"/>
    </location>
</feature>
<feature type="compositionally biased region" description="Low complexity" evidence="1">
    <location>
        <begin position="135"/>
        <end position="159"/>
    </location>
</feature>
<feature type="compositionally biased region" description="Low complexity" evidence="1">
    <location>
        <begin position="473"/>
        <end position="495"/>
    </location>
</feature>
<feature type="region of interest" description="Disordered" evidence="1">
    <location>
        <begin position="243"/>
        <end position="300"/>
    </location>
</feature>
<name>A0AAV5ULM7_9BILA</name>
<keyword evidence="3" id="KW-1185">Reference proteome</keyword>
<dbReference type="Proteomes" id="UP001432027">
    <property type="component" value="Unassembled WGS sequence"/>
</dbReference>
<gene>
    <name evidence="2" type="ORF">PENTCL1PPCAC_29500</name>
</gene>
<sequence>MMASSQSGSMQSYTPEQQQQMALTPEMLNGTPQQQQLTLEQQQQLTAQRQAMMQRQYSSPALTGRPPLNEGGTMNGGMANSSQMAMNQSGFVSPTYANQTYDFGKSDLQLEQHARLLRQRQHPHLSAQPRSASMGSLPLGQQQPPQYPYPYGQHPGSGPRPNGLNPYTANGTPVSNNWLLAYQTEMPPAFLNYYLPGKPHPYFDQTRRNLHCPYPAGTKDLGDRNPGEPFTFGFLPDSIYYVPANDRRHNNPGKGGDANVGSVPSTSKASPKKRGAGAAGGAAGAKKQRRTNSDQADDARFVQPYPPNPAAQQQRVVGVPAGAGMFPSTSGQSFDGFTQPALPMQPMMPHVQLQRQMCLRNQLIQSAPAYSGLAQSAQDAMQNARQQQAMANVSEWMSEICCSAQAQYAVQQQQQQQSTSGQMAHDGYQQSPNGEAMYSSEMQWRAQYQSQQPSTPTSSSASQPVFRSPPPAQQQQQSFNNGSQQPQQIHQPSSSNEQMYWNQQQ</sequence>
<proteinExistence type="predicted"/>
<evidence type="ECO:0000313" key="2">
    <source>
        <dbReference type="EMBL" id="GMT07326.1"/>
    </source>
</evidence>
<feature type="compositionally biased region" description="Polar residues" evidence="1">
    <location>
        <begin position="496"/>
        <end position="505"/>
    </location>
</feature>
<accession>A0AAV5ULM7</accession>
<evidence type="ECO:0000313" key="3">
    <source>
        <dbReference type="Proteomes" id="UP001432027"/>
    </source>
</evidence>